<name>A7AR01_BABBO</name>
<dbReference type="EMBL" id="AAXT01000002">
    <property type="protein sequence ID" value="EDO06970.1"/>
    <property type="molecule type" value="Genomic_DNA"/>
</dbReference>
<reference evidence="5 6" key="1">
    <citation type="journal article" date="2007" name="PLoS Pathog.">
        <title>Genome sequence of Babesia bovis and comparative analysis of apicomplexan hemoprotozoa.</title>
        <authorList>
            <person name="Brayton K.A."/>
            <person name="Lau A.O.T."/>
            <person name="Herndon D.R."/>
            <person name="Hannick L."/>
            <person name="Kappmeyer L.S."/>
            <person name="Berens S.J."/>
            <person name="Bidwell S.L."/>
            <person name="Brown W.C."/>
            <person name="Crabtree J."/>
            <person name="Fadrosh D."/>
            <person name="Feldblum T."/>
            <person name="Forberger H.A."/>
            <person name="Haas B.J."/>
            <person name="Howell J.M."/>
            <person name="Khouri H."/>
            <person name="Koo H."/>
            <person name="Mann D.J."/>
            <person name="Norimine J."/>
            <person name="Paulsen I.T."/>
            <person name="Radune D."/>
            <person name="Ren Q."/>
            <person name="Smith R.K. Jr."/>
            <person name="Suarez C.E."/>
            <person name="White O."/>
            <person name="Wortman J.R."/>
            <person name="Knowles D.P. Jr."/>
            <person name="McElwain T.F."/>
            <person name="Nene V.M."/>
        </authorList>
    </citation>
    <scope>NUCLEOTIDE SEQUENCE [LARGE SCALE GENOMIC DNA]</scope>
    <source>
        <strain evidence="5">T2Bo</strain>
    </source>
</reference>
<dbReference type="OMA" id="WEDAIQC"/>
<gene>
    <name evidence="5" type="ORF">BBOV_IV006090</name>
</gene>
<dbReference type="STRING" id="5865.A7AR01"/>
<reference evidence="6" key="2">
    <citation type="journal article" date="2020" name="Data Brief">
        <title>Transcriptome dataset of Babesia bovis life stages within vertebrate and invertebrate hosts.</title>
        <authorList>
            <person name="Ueti M.W."/>
            <person name="Johnson W.C."/>
            <person name="Kappmeyer L.S."/>
            <person name="Herndon D.R."/>
            <person name="Mousel M.R."/>
            <person name="Reif K.E."/>
            <person name="Taus N.S."/>
            <person name="Ifeonu O.O."/>
            <person name="Silva J.C."/>
            <person name="Suarez C.E."/>
            <person name="Brayton K.A."/>
        </authorList>
    </citation>
    <scope>NUCLEOTIDE SEQUENCE [LARGE SCALE GENOMIC DNA]</scope>
</reference>
<dbReference type="Proteomes" id="UP000002173">
    <property type="component" value="Unassembled WGS sequence"/>
</dbReference>
<dbReference type="InterPro" id="IPR044244">
    <property type="entry name" value="TTC27/Emw1"/>
</dbReference>
<dbReference type="PANTHER" id="PTHR16193">
    <property type="entry name" value="TETRATRICOPEPTIDE REPEAT PROTEIN 27"/>
    <property type="match status" value="1"/>
</dbReference>
<dbReference type="PROSITE" id="PS50005">
    <property type="entry name" value="TPR"/>
    <property type="match status" value="2"/>
</dbReference>
<evidence type="ECO:0000256" key="3">
    <source>
        <dbReference type="PROSITE-ProRule" id="PRU00339"/>
    </source>
</evidence>
<dbReference type="AlphaFoldDB" id="A7AR01"/>
<dbReference type="KEGG" id="bbo:BBOV_IV006090"/>
<feature type="repeat" description="TPR" evidence="3">
    <location>
        <begin position="669"/>
        <end position="702"/>
    </location>
</feature>
<keyword evidence="6" id="KW-1185">Reference proteome</keyword>
<dbReference type="PANTHER" id="PTHR16193:SF0">
    <property type="entry name" value="TETRATRICOPEPTIDE REPEAT PROTEIN 27"/>
    <property type="match status" value="1"/>
</dbReference>
<dbReference type="RefSeq" id="XP_001610538.1">
    <property type="nucleotide sequence ID" value="XM_001610488.1"/>
</dbReference>
<organism evidence="5 6">
    <name type="scientific">Babesia bovis</name>
    <dbReference type="NCBI Taxonomy" id="5865"/>
    <lineage>
        <taxon>Eukaryota</taxon>
        <taxon>Sar</taxon>
        <taxon>Alveolata</taxon>
        <taxon>Apicomplexa</taxon>
        <taxon>Aconoidasida</taxon>
        <taxon>Piroplasmida</taxon>
        <taxon>Babesiidae</taxon>
        <taxon>Babesia</taxon>
    </lineage>
</organism>
<dbReference type="eggNOG" id="KOG1128">
    <property type="taxonomic scope" value="Eukaryota"/>
</dbReference>
<evidence type="ECO:0000313" key="6">
    <source>
        <dbReference type="Proteomes" id="UP000002173"/>
    </source>
</evidence>
<reference evidence="6" key="3">
    <citation type="journal article" date="2021" name="Int. J. Parasitol.">
        <title>Comparative analysis of gene expression between Babesia bovis blood stages and kinetes allowed by improved genome annotation.</title>
        <authorList>
            <person name="Ueti M.W."/>
            <person name="Johnson W.C."/>
            <person name="Kappmeyer L.S."/>
            <person name="Herndon D.R."/>
            <person name="Mousel M.R."/>
            <person name="Reif K.E."/>
            <person name="Taus N.S."/>
            <person name="Ifeonu O.O."/>
            <person name="Silva J.C."/>
            <person name="Suarez C.E."/>
            <person name="Brayton K.A."/>
        </authorList>
    </citation>
    <scope>NUCLEOTIDE SEQUENCE [LARGE SCALE GENOMIC DNA]</scope>
</reference>
<dbReference type="GeneID" id="5478772"/>
<dbReference type="SUPFAM" id="SSF48452">
    <property type="entry name" value="TPR-like"/>
    <property type="match status" value="1"/>
</dbReference>
<accession>A7AR01</accession>
<sequence>MESYCNGAMIPQLELILLAPCKESRERAISYIKDDVIASGHSDLLDLVTFAAEGDVYRGVTLLDRCMGQSVFLDVDPSVAISCQTLYDHLVSRVHEFISNGSKQGLERIYVLAGLVLLLNTFIRLNWLGPPCGCSSESDKHLASRYSNKAIEDPSDNDVTLDTYGSVTDKGASFSAFAIEKVSLEYTQRCILGSPDLRYIDLEQGGYATLVASILDALEIDGETVYSGVYGSPYFVAALAFLGCLNGSIVGQGLSSNSVLTKESSTLNTVGIWQGRVAFIWQRIVRNSTLNPCPTLFRTCVIDFGESLKSCGILPQDFNISVCDPLLLKEVNIASVDVPNTVSTGMTFLANSIKPDLVSRFECPGYLRPLLILELGVRLPYYNMSRLFDSLLNIASSTLNFGYTFTGKLGIRRKHQVRETAQLVLVTDRSNDNGPSGTKDEHGNASVPENIGLISVNDDSDILERPRLSEEADESQLSLAEQCLLLCHALHMLKSTPESDELNLEFLNAIVVRCLDNVSATTSWLLTSVALWVRCKTEYHRTKTVERATLQLYKLSDAYYEPSAAPGARLEYIWNVWYPSAWGIKREIARRMSSIGSFLTAFEIYKQLHMWEDAIQCLIIVGRKKDALELVNQQLKTAPSALLWCFLGDIEGDISHYKTAWEVSKHRCARAQRTLGSYYFNKGDLDQAIASLELALSINPMRESSQFMLGCCYLKKGSLERAISVFARVVSMNPSCHDAWANMCSAHLNIGNMKEATICIEQAVKHNGNKWEFWDIRMRIALRSRDIQNVCFAMEKLISLGKKSAIDPLMVAFLVDASTKFDRNHATQRIIARTLDTITKHITDNGDIWSQCARYFGFQKCYLEALECTFREYRALESEIVTSLTEAKGDLEKQRENDVNQIKRVTSCLGAMVSLLKRMSVSDRRDKRATVIETLRSVRERIHSRIEAVNAQWQMEMDSLIENAEVEDVVCVYADE</sequence>
<dbReference type="InterPro" id="IPR011990">
    <property type="entry name" value="TPR-like_helical_dom_sf"/>
</dbReference>
<comment type="caution">
    <text evidence="5">The sequence shown here is derived from an EMBL/GenBank/DDBJ whole genome shotgun (WGS) entry which is preliminary data.</text>
</comment>
<dbReference type="Pfam" id="PF13181">
    <property type="entry name" value="TPR_8"/>
    <property type="match status" value="2"/>
</dbReference>
<keyword evidence="1" id="KW-0677">Repeat</keyword>
<dbReference type="Gene3D" id="1.25.40.10">
    <property type="entry name" value="Tetratricopeptide repeat domain"/>
    <property type="match status" value="1"/>
</dbReference>
<protein>
    <submittedName>
        <fullName evidence="5">Tetratricopeptide repeat containing domain protein</fullName>
    </submittedName>
</protein>
<feature type="region of interest" description="Disordered" evidence="4">
    <location>
        <begin position="428"/>
        <end position="447"/>
    </location>
</feature>
<keyword evidence="2 3" id="KW-0802">TPR repeat</keyword>
<evidence type="ECO:0000256" key="4">
    <source>
        <dbReference type="SAM" id="MobiDB-lite"/>
    </source>
</evidence>
<proteinExistence type="predicted"/>
<dbReference type="PROSITE" id="PS50293">
    <property type="entry name" value="TPR_REGION"/>
    <property type="match status" value="1"/>
</dbReference>
<evidence type="ECO:0000256" key="2">
    <source>
        <dbReference type="ARBA" id="ARBA00022803"/>
    </source>
</evidence>
<feature type="repeat" description="TPR" evidence="3">
    <location>
        <begin position="703"/>
        <end position="736"/>
    </location>
</feature>
<evidence type="ECO:0000313" key="5">
    <source>
        <dbReference type="EMBL" id="EDO06970.1"/>
    </source>
</evidence>
<dbReference type="InParanoid" id="A7AR01"/>
<dbReference type="VEuPathDB" id="PiroplasmaDB:BBOV_IV006090"/>
<evidence type="ECO:0000256" key="1">
    <source>
        <dbReference type="ARBA" id="ARBA00022737"/>
    </source>
</evidence>
<dbReference type="InterPro" id="IPR019734">
    <property type="entry name" value="TPR_rpt"/>
</dbReference>
<dbReference type="SMART" id="SM00028">
    <property type="entry name" value="TPR"/>
    <property type="match status" value="3"/>
</dbReference>